<evidence type="ECO:0000313" key="7">
    <source>
        <dbReference type="EMBL" id="QIM06731.1"/>
    </source>
</evidence>
<dbReference type="EMBL" id="KX354450">
    <property type="protein sequence ID" value="AOO54395.1"/>
    <property type="molecule type" value="Genomic_DNA"/>
</dbReference>
<dbReference type="EMBL" id="MN270977">
    <property type="protein sequence ID" value="QIM08603.1"/>
    <property type="molecule type" value="Genomic_DNA"/>
</dbReference>
<dbReference type="Proteomes" id="UP000502933">
    <property type="component" value="Segment"/>
</dbReference>
<dbReference type="RefSeq" id="YP_009702468.1">
    <property type="nucleotide sequence ID" value="NC_044942.1"/>
</dbReference>
<dbReference type="Proteomes" id="UP000503066">
    <property type="component" value="Genome"/>
</dbReference>
<dbReference type="Proteomes" id="UP000266411">
    <property type="component" value="Segment"/>
</dbReference>
<reference evidence="25 26" key="6">
    <citation type="journal article" date="2020" name="Transbound. Emerg. Dis.">
        <title>The evolution of African swine fever virus in Sardinia (1978 to 2014) as revealed by whole genome sequencing and comparative analysis.</title>
        <authorList>
            <person name="Torresi C."/>
            <person name="Fiori M."/>
            <person name="Bertolotti L."/>
            <person name="Floris M."/>
            <person name="Colitti B."/>
            <person name="Giammarioli M."/>
            <person name="Dei Giudici S."/>
            <person name="Oggiano A."/>
            <person name="Malmberg M."/>
            <person name="De Mia G.M."/>
            <person name="Belak S."/>
            <person name="Granberg F."/>
        </authorList>
    </citation>
    <scope>NUCLEOTIDE SEQUENCE [LARGE SCALE GENOMIC DNA]</scope>
    <source>
        <strain evidence="9">139/Nu/1981</strain>
        <strain evidence="10">140/Or/1985</strain>
        <strain evidence="12">141/Nu/1990</strain>
        <strain evidence="13">142/Nu/1995</strain>
        <strain evidence="18">22653/Ca/2014</strain>
        <strain evidence="15">26/Ss/2004</strain>
        <strain evidence="7">56/Ca/1978</strain>
        <strain evidence="8">57/Ca/1979</strain>
        <strain evidence="14">60/Nu/1997</strain>
        <strain evidence="16">72407/Ss/2005</strain>
        <strain evidence="11">85/Ca/1985</strain>
        <strain evidence="17">97/Ot/2012</strain>
    </source>
</reference>
<dbReference type="GeneID" id="22220292"/>
<dbReference type="Proteomes" id="UP000241813">
    <property type="component" value="Segment"/>
</dbReference>
<dbReference type="Proteomes" id="UP000594565">
    <property type="component" value="Segment"/>
</dbReference>
<dbReference type="Proteomes" id="UP000117635">
    <property type="component" value="Segment"/>
</dbReference>
<dbReference type="GeneID" id="41901433"/>
<dbReference type="EMBL" id="KM102979">
    <property type="protein sequence ID" value="AJZ77161.1"/>
    <property type="molecule type" value="Genomic_DNA"/>
</dbReference>
<dbReference type="GeneID" id="41901271"/>
<evidence type="ECO:0000313" key="22">
    <source>
        <dbReference type="Proteomes" id="UP000117635"/>
    </source>
</evidence>
<sequence>MEHPSTNYTPEQQHEKLKYYVLIPKHLWSYIKYGTHVRYYTTQNVFRVGGFVLQNPYEAVIKNEVKTAIRLQNSFNTKAKGHVTWAVPYDNISKLYAKPDAIMLTIQENVEKALHALNQNVLTLASKIR</sequence>
<dbReference type="EMBL" id="MN270973">
    <property type="protein sequence ID" value="QIM07669.1"/>
    <property type="molecule type" value="Genomic_DNA"/>
</dbReference>
<accession>A0A0A1DY40</accession>
<dbReference type="Proteomes" id="UP000501487">
    <property type="component" value="Segment"/>
</dbReference>
<proteinExistence type="predicted"/>
<dbReference type="Proteomes" id="UP000501990">
    <property type="component" value="Segment"/>
</dbReference>
<organismHost>
    <name type="scientific">Phacochoerus africanus</name>
    <name type="common">Warthog</name>
    <dbReference type="NCBI Taxonomy" id="41426"/>
</organismHost>
<dbReference type="Proteomes" id="UP000501465">
    <property type="component" value="Segment"/>
</dbReference>
<dbReference type="GeneID" id="41902115"/>
<dbReference type="RefSeq" id="YP_009703307.1">
    <property type="nucleotide sequence ID" value="NC_044955.1"/>
</dbReference>
<dbReference type="RefSeq" id="NP_042756.1">
    <property type="nucleotide sequence ID" value="NC_001659.2"/>
</dbReference>
<dbReference type="EMBL" id="MN270970">
    <property type="protein sequence ID" value="QIM06966.1"/>
    <property type="molecule type" value="Genomic_DNA"/>
</dbReference>
<dbReference type="Proteomes" id="UP000142390">
    <property type="component" value="Segment"/>
</dbReference>
<dbReference type="RefSeq" id="YP_009702629.1">
    <property type="nucleotide sequence ID" value="NC_044943.1"/>
</dbReference>
<evidence type="ECO:0000313" key="12">
    <source>
        <dbReference type="EMBL" id="QIM07902.1"/>
    </source>
</evidence>
<dbReference type="RefSeq" id="YP_009702310.1">
    <property type="nucleotide sequence ID" value="NC_044941.1"/>
</dbReference>
<name>A0A0A1DY40_ASF</name>
<dbReference type="EMBL" id="MT932579">
    <property type="protein sequence ID" value="QPL12003.1"/>
    <property type="molecule type" value="Genomic_DNA"/>
</dbReference>
<gene>
    <name evidence="2" type="primary">C129R</name>
    <name evidence="5" type="ORF">AFSV47Ss_0090</name>
    <name evidence="6" type="ORF">ASFVARMWT4_00070</name>
</gene>
<evidence type="ECO:0000313" key="24">
    <source>
        <dbReference type="Proteomes" id="UP000241813"/>
    </source>
</evidence>
<dbReference type="Proteomes" id="UP000500690">
    <property type="component" value="Segment"/>
</dbReference>
<reference evidence="19" key="7">
    <citation type="journal article" date="2020" name="Vaccines (Basel)">
        <title>African Swine Fever Circulation among Free-Ranging Pigs in Sardinia: Data from the Eradication Program.</title>
        <authorList>
            <person name="Franzoni G."/>
            <person name="Dei Giudici S."/>
            <person name="Loi F."/>
            <person name="Sanna D."/>
            <person name="Floris M."/>
            <person name="Fiori M."/>
            <person name="Sanna M.L."/>
            <person name="Madrau P."/>
            <person name="Scarpa F."/>
            <person name="Zinellu S."/>
            <person name="Giammarioli M."/>
            <person name="Cappai S."/>
            <person name="De Mia G.M."/>
            <person name="Laddomada A."/>
            <person name="Rolesu S."/>
            <person name="Oggiano A."/>
        </authorList>
    </citation>
    <scope>NUCLEOTIDE SEQUENCE [LARGE SCALE GENOMIC DNA]</scope>
    <source>
        <strain evidence="19">103917/18</strain>
        <strain evidence="20">55234/18</strain>
    </source>
</reference>
<evidence type="ECO:0000313" key="2">
    <source>
        <dbReference type="EMBL" id="AIY22412.1"/>
    </source>
</evidence>
<organismHost>
    <name type="scientific">Ornithodoros</name>
    <name type="common">relapsing fever ticks</name>
    <dbReference type="NCBI Taxonomy" id="6937"/>
</organismHost>
<dbReference type="EMBL" id="MN270971">
    <property type="protein sequence ID" value="QIM07201.1"/>
    <property type="molecule type" value="Genomic_DNA"/>
</dbReference>
<reference evidence="21 23" key="2">
    <citation type="journal article" date="2015" name="J. Gen. Virol.">
        <title>Related strains of African swine fever virus with different virulence: genome comparison and analysis.</title>
        <authorList>
            <person name="Portugal R."/>
            <person name="Coelho J."/>
            <person name="Hoper D."/>
            <person name="Little N.S."/>
            <person name="Smithson C."/>
            <person name="Upton C."/>
            <person name="Martins C."/>
            <person name="Leitao A."/>
            <person name="Keil G.M."/>
        </authorList>
    </citation>
    <scope>NUCLEOTIDE SEQUENCE [LARGE SCALE GENOMIC DNA]</scope>
    <source>
        <strain evidence="1">L60</strain>
        <strain evidence="2">NHV</strain>
    </source>
</reference>
<evidence type="ECO:0000313" key="21">
    <source>
        <dbReference type="Proteomes" id="UP000110401"/>
    </source>
</evidence>
<dbReference type="Proteomes" id="UP000110401">
    <property type="component" value="Segment"/>
</dbReference>
<dbReference type="Proteomes" id="UP000594644">
    <property type="component" value="Segment"/>
</dbReference>
<dbReference type="EMBL" id="MN270969">
    <property type="protein sequence ID" value="QIM06731.1"/>
    <property type="molecule type" value="Genomic_DNA"/>
</dbReference>
<evidence type="ECO:0000313" key="5">
    <source>
        <dbReference type="EMBL" id="AOO54395.1"/>
    </source>
</evidence>
<evidence type="ECO:0000313" key="8">
    <source>
        <dbReference type="EMBL" id="QIM06966.1"/>
    </source>
</evidence>
<reference evidence="5" key="4">
    <citation type="journal article" date="2016" name="Genome Announc.">
        <title>Complete genome sequence of an African swine fever virus isolate from Sardinia, Italy.</title>
        <authorList>
            <person name="Granberg F."/>
            <person name="Torresi C."/>
            <person name="Oggiano A."/>
            <person name="Malmberg M."/>
            <person name="Iscaro C."/>
            <person name="De Mia G.M."/>
            <person name="Sandor B."/>
        </authorList>
    </citation>
    <scope>NUCLEOTIDE SEQUENCE [LARGE SCALE GENOMIC DNA]</scope>
    <source>
        <strain evidence="5">47/Ss/2008</strain>
    </source>
</reference>
<dbReference type="EMBL" id="MN270975">
    <property type="protein sequence ID" value="QIM08137.1"/>
    <property type="molecule type" value="Genomic_DNA"/>
</dbReference>
<evidence type="ECO:0000313" key="3">
    <source>
        <dbReference type="EMBL" id="AJZ77161.1"/>
    </source>
</evidence>
<dbReference type="Proteomes" id="UP000501235">
    <property type="component" value="Segment"/>
</dbReference>
<protein>
    <submittedName>
        <fullName evidence="2 3">C129R</fullName>
    </submittedName>
</protein>
<organismHost>
    <name type="scientific">Potamochoerus larvatus</name>
    <name type="common">Bushpig</name>
    <dbReference type="NCBI Taxonomy" id="273792"/>
</organismHost>
<evidence type="ECO:0000313" key="16">
    <source>
        <dbReference type="EMBL" id="QIM08836.1"/>
    </source>
</evidence>
<evidence type="ECO:0000313" key="14">
    <source>
        <dbReference type="EMBL" id="QIM08370.1"/>
    </source>
</evidence>
<evidence type="ECO:0000313" key="15">
    <source>
        <dbReference type="EMBL" id="QIM08603.1"/>
    </source>
</evidence>
<organismHost>
    <name type="scientific">Sus scrofa</name>
    <name type="common">Pig</name>
    <dbReference type="NCBI Taxonomy" id="9823"/>
</organismHost>
<reference evidence="3" key="5">
    <citation type="journal article" date="2016" name="Virol Rep">
        <title>Genomic analysis of Sardinian 26544/OG10 isolate of African swine fever virus.</title>
        <authorList>
            <person name="Bacciu D."/>
            <person name="Deligios M."/>
            <person name="Sanna G."/>
            <person name="Paola Madrau M."/>
            <person name="Luisa Sanna M."/>
            <person name="Dei Giudici S."/>
            <person name="Oggiano A."/>
        </authorList>
    </citation>
    <scope>NUCLEOTIDE SEQUENCE</scope>
    <source>
        <strain evidence="3">26544/OG10</strain>
    </source>
</reference>
<reference evidence="4 24" key="3">
    <citation type="journal article" date="2015" name="PLoS ONE">
        <title>Genome Sequence of African Swine Fever Virus BA71, the Virulent Parental Strain of the Nonpathogenic and Tissue-Culture Adapted BA71V.</title>
        <authorList>
            <person name="Rodriguez J.M."/>
            <person name="Moreno L.T."/>
            <person name="Alejo A."/>
            <person name="Lacasta A."/>
            <person name="Rodriguez F."/>
            <person name="Salas M.L."/>
        </authorList>
    </citation>
    <scope>NUCLEOTIDE SEQUENCE [LARGE SCALE GENOMIC DNA]</scope>
    <source>
        <strain evidence="4 24">BA71</strain>
    </source>
</reference>
<dbReference type="KEGG" id="vg:22220292"/>
<evidence type="ECO:0000313" key="23">
    <source>
        <dbReference type="Proteomes" id="UP000142390"/>
    </source>
</evidence>
<dbReference type="Proteomes" id="UP000502885">
    <property type="component" value="Segment"/>
</dbReference>
<dbReference type="Proteomes" id="UP000500898">
    <property type="component" value="Segment"/>
</dbReference>
<dbReference type="KEGG" id="vg:41901112"/>
<evidence type="ECO:0000313" key="19">
    <source>
        <dbReference type="EMBL" id="QPL11786.1"/>
    </source>
</evidence>
<dbReference type="EMBL" id="MN270979">
    <property type="protein sequence ID" value="QIM09069.1"/>
    <property type="molecule type" value="Genomic_DNA"/>
</dbReference>
<dbReference type="Proteomes" id="UP000503294">
    <property type="component" value="Segment"/>
</dbReference>
<dbReference type="EMBL" id="MN270978">
    <property type="protein sequence ID" value="QIM08836.1"/>
    <property type="molecule type" value="Genomic_DNA"/>
</dbReference>
<organismHost>
    <name type="scientific">Phacochoerus aethiopicus</name>
    <name type="common">Warthog</name>
    <dbReference type="NCBI Taxonomy" id="85517"/>
</organismHost>
<reference evidence="6" key="8">
    <citation type="submission" date="2020-09" db="EMBL/GenBank/DDBJ databases">
        <authorList>
            <person name="Daniel Perez-Nunez"/>
            <person name="Eva Castillo-Rosa"/>
            <person name="Gonzalo Vigara-Astillero and Yolanda Revilla"/>
        </authorList>
    </citation>
    <scope>NUCLEOTIDE SEQUENCE</scope>
    <source>
        <strain evidence="6">Arm/07/CBM/c4</strain>
    </source>
</reference>
<dbReference type="KEGG" id="vg:41901433"/>
<dbReference type="EMBL" id="MT932578">
    <property type="protein sequence ID" value="QPL11786.1"/>
    <property type="molecule type" value="Genomic_DNA"/>
</dbReference>
<dbReference type="EMBL" id="LR881473">
    <property type="protein sequence ID" value="CAD5338198.1"/>
    <property type="molecule type" value="Genomic_DNA"/>
</dbReference>
<dbReference type="GeneID" id="41901112"/>
<evidence type="ECO:0000313" key="6">
    <source>
        <dbReference type="EMBL" id="CAD5338198.1"/>
    </source>
</evidence>
<evidence type="ECO:0000313" key="17">
    <source>
        <dbReference type="EMBL" id="QIM09069.1"/>
    </source>
</evidence>
<evidence type="ECO:0000313" key="25">
    <source>
        <dbReference type="Proteomes" id="UP000500690"/>
    </source>
</evidence>
<dbReference type="EMBL" id="KM262844">
    <property type="protein sequence ID" value="AIY22254.1"/>
    <property type="molecule type" value="Genomic_DNA"/>
</dbReference>
<dbReference type="Proteomes" id="UP000501683">
    <property type="component" value="Segment"/>
</dbReference>
<organismHost>
    <name type="scientific">Ornithodoros moubata</name>
    <name type="common">Soft tick</name>
    <name type="synonym">Argasid tick</name>
    <dbReference type="NCBI Taxonomy" id="6938"/>
</organismHost>
<reference evidence="22" key="1">
    <citation type="submission" date="2014-07" db="EMBL/GenBank/DDBJ databases">
        <title>Complete genome sequence of African Swine Fever Virus strain 26544/OG10 isolated in Sardinia.</title>
        <authorList>
            <person name="Dei Giudici S."/>
            <person name="Bacciu D."/>
            <person name="Sanna G."/>
            <person name="Deligios M."/>
            <person name="Oggiano A."/>
        </authorList>
    </citation>
    <scope>NUCLEOTIDE SEQUENCE [LARGE SCALE GENOMIC DNA]</scope>
</reference>
<dbReference type="KEGG" id="vg:41901271"/>
<evidence type="ECO:0000313" key="11">
    <source>
        <dbReference type="EMBL" id="QIM07669.1"/>
    </source>
</evidence>
<dbReference type="EMBL" id="MN270980">
    <property type="protein sequence ID" value="QIM09302.1"/>
    <property type="molecule type" value="Genomic_DNA"/>
</dbReference>
<dbReference type="EMBL" id="KM262845">
    <property type="protein sequence ID" value="AIY22412.1"/>
    <property type="molecule type" value="Genomic_DNA"/>
</dbReference>
<dbReference type="Proteomes" id="UP000502695">
    <property type="component" value="Segment"/>
</dbReference>
<evidence type="ECO:0000313" key="4">
    <source>
        <dbReference type="EMBL" id="AKO62744.1"/>
    </source>
</evidence>
<organism evidence="2 21">
    <name type="scientific">African swine fever virus</name>
    <name type="common">ASFV</name>
    <dbReference type="NCBI Taxonomy" id="10497"/>
    <lineage>
        <taxon>Viruses</taxon>
        <taxon>Varidnaviria</taxon>
        <taxon>Bamfordvirae</taxon>
        <taxon>Nucleocytoviricota</taxon>
        <taxon>Pokkesviricetes</taxon>
        <taxon>Asfuvirales</taxon>
        <taxon>Asfarviridae</taxon>
        <taxon>Asfivirus</taxon>
        <taxon>Asfivirus haemorrhagiae</taxon>
    </lineage>
</organism>
<dbReference type="EMBL" id="MN270972">
    <property type="protein sequence ID" value="QIM07436.1"/>
    <property type="molecule type" value="Genomic_DNA"/>
</dbReference>
<evidence type="ECO:0000313" key="1">
    <source>
        <dbReference type="EMBL" id="AIY22254.1"/>
    </source>
</evidence>
<dbReference type="KEGG" id="vg:41902115"/>
<evidence type="ECO:0000313" key="26">
    <source>
        <dbReference type="Proteomes" id="UP000500898"/>
    </source>
</evidence>
<dbReference type="Proteomes" id="UP001160000">
    <property type="component" value="Segment"/>
</dbReference>
<evidence type="ECO:0000313" key="20">
    <source>
        <dbReference type="EMBL" id="QPL12003.1"/>
    </source>
</evidence>
<evidence type="ECO:0000313" key="13">
    <source>
        <dbReference type="EMBL" id="QIM08137.1"/>
    </source>
</evidence>
<dbReference type="EMBL" id="MN270976">
    <property type="protein sequence ID" value="QIM08370.1"/>
    <property type="molecule type" value="Genomic_DNA"/>
</dbReference>
<dbReference type="EMBL" id="KP055815">
    <property type="protein sequence ID" value="AKO62744.1"/>
    <property type="molecule type" value="Genomic_DNA"/>
</dbReference>
<evidence type="ECO:0000313" key="9">
    <source>
        <dbReference type="EMBL" id="QIM07201.1"/>
    </source>
</evidence>
<dbReference type="EMBL" id="MN270974">
    <property type="protein sequence ID" value="QIM07902.1"/>
    <property type="molecule type" value="Genomic_DNA"/>
</dbReference>
<evidence type="ECO:0000313" key="10">
    <source>
        <dbReference type="EMBL" id="QIM07436.1"/>
    </source>
</evidence>
<evidence type="ECO:0000313" key="18">
    <source>
        <dbReference type="EMBL" id="QIM09302.1"/>
    </source>
</evidence>